<dbReference type="AlphaFoldDB" id="A0A318KDB4"/>
<dbReference type="PANTHER" id="PTHR36840:SF1">
    <property type="entry name" value="BLL5714 PROTEIN"/>
    <property type="match status" value="1"/>
</dbReference>
<feature type="transmembrane region" description="Helical" evidence="1">
    <location>
        <begin position="366"/>
        <end position="386"/>
    </location>
</feature>
<protein>
    <submittedName>
        <fullName evidence="2">Low temperature requirement protein LtrA</fullName>
    </submittedName>
</protein>
<keyword evidence="3" id="KW-1185">Reference proteome</keyword>
<name>A0A318KDB4_9NOCA</name>
<organism evidence="2 3">
    <name type="scientific">Nocardia tenerifensis</name>
    <dbReference type="NCBI Taxonomy" id="228006"/>
    <lineage>
        <taxon>Bacteria</taxon>
        <taxon>Bacillati</taxon>
        <taxon>Actinomycetota</taxon>
        <taxon>Actinomycetes</taxon>
        <taxon>Mycobacteriales</taxon>
        <taxon>Nocardiaceae</taxon>
        <taxon>Nocardia</taxon>
    </lineage>
</organism>
<dbReference type="Proteomes" id="UP000247569">
    <property type="component" value="Unassembled WGS sequence"/>
</dbReference>
<evidence type="ECO:0000313" key="2">
    <source>
        <dbReference type="EMBL" id="PXX69069.1"/>
    </source>
</evidence>
<reference evidence="2 3" key="1">
    <citation type="submission" date="2018-05" db="EMBL/GenBank/DDBJ databases">
        <title>Genomic Encyclopedia of Type Strains, Phase IV (KMG-IV): sequencing the most valuable type-strain genomes for metagenomic binning, comparative biology and taxonomic classification.</title>
        <authorList>
            <person name="Goeker M."/>
        </authorList>
    </citation>
    <scope>NUCLEOTIDE SEQUENCE [LARGE SCALE GENOMIC DNA]</scope>
    <source>
        <strain evidence="2 3">DSM 44704</strain>
    </source>
</reference>
<comment type="caution">
    <text evidence="2">The sequence shown here is derived from an EMBL/GenBank/DDBJ whole genome shotgun (WGS) entry which is preliminary data.</text>
</comment>
<keyword evidence="1" id="KW-0812">Transmembrane</keyword>
<proteinExistence type="predicted"/>
<evidence type="ECO:0000256" key="1">
    <source>
        <dbReference type="SAM" id="Phobius"/>
    </source>
</evidence>
<keyword evidence="1" id="KW-0472">Membrane</keyword>
<feature type="transmembrane region" description="Helical" evidence="1">
    <location>
        <begin position="233"/>
        <end position="255"/>
    </location>
</feature>
<feature type="transmembrane region" description="Helical" evidence="1">
    <location>
        <begin position="97"/>
        <end position="115"/>
    </location>
</feature>
<gene>
    <name evidence="2" type="ORF">DFR70_102755</name>
</gene>
<dbReference type="PANTHER" id="PTHR36840">
    <property type="entry name" value="BLL5714 PROTEIN"/>
    <property type="match status" value="1"/>
</dbReference>
<feature type="transmembrane region" description="Helical" evidence="1">
    <location>
        <begin position="306"/>
        <end position="324"/>
    </location>
</feature>
<feature type="transmembrane region" description="Helical" evidence="1">
    <location>
        <begin position="336"/>
        <end position="354"/>
    </location>
</feature>
<feature type="transmembrane region" description="Helical" evidence="1">
    <location>
        <begin position="392"/>
        <end position="415"/>
    </location>
</feature>
<feature type="transmembrane region" description="Helical" evidence="1">
    <location>
        <begin position="65"/>
        <end position="85"/>
    </location>
</feature>
<feature type="transmembrane region" description="Helical" evidence="1">
    <location>
        <begin position="261"/>
        <end position="285"/>
    </location>
</feature>
<accession>A0A318KDB4</accession>
<evidence type="ECO:0000313" key="3">
    <source>
        <dbReference type="Proteomes" id="UP000247569"/>
    </source>
</evidence>
<dbReference type="Pfam" id="PF06772">
    <property type="entry name" value="LtrA"/>
    <property type="match status" value="1"/>
</dbReference>
<dbReference type="InterPro" id="IPR010640">
    <property type="entry name" value="Low_temperature_requirement_A"/>
</dbReference>
<feature type="transmembrane region" description="Helical" evidence="1">
    <location>
        <begin position="171"/>
        <end position="188"/>
    </location>
</feature>
<keyword evidence="1" id="KW-1133">Transmembrane helix</keyword>
<dbReference type="EMBL" id="QJKF01000002">
    <property type="protein sequence ID" value="PXX69069.1"/>
    <property type="molecule type" value="Genomic_DNA"/>
</dbReference>
<sequence>MTVPADNSCRAHNTVLFVAYDTPSTDGRPTDRHATWMELFFDLVAVAGIGQLTHLLHRGPSLGDFGLYLLLYLAFWTVWACMMLYGNIARDHARVHLMLGAMLGLGVMAAAVAGIPDRHATTFAAVYVVVRAVAAQIWGRGTLVVDWPIAQLSVGVLPWIASLWVPEPWKYGLWAVGLALDLWLMFAVSGDRMMAGAQEAIDRRIRDSRRFRNVEPPKVKALHADSAHLGERLGLYVIIVLGEGVIAVIGAVGGVQWNVRVLALGFGAFVVLASLWALTLMYGFVPRLMTGEDPAGSIPRQHVMALHCWITGAIATIAAGLGLAVEHAEGHVSTGIGWSLAGGAAAYFVINGLGGARSGAGWRWTLTWPLPCAVLAVALGAFGPHIGALGLVYGVVALCVWALLCQTHAAGVWGAGTRAERPRRMPWRRTDHGVGIDEVL</sequence>